<accession>A0A096LS82</accession>
<dbReference type="PANTHER" id="PTHR23268:SF28">
    <property type="entry name" value="T CELL RECEPTOR BETA VARIABLE 19"/>
    <property type="match status" value="1"/>
</dbReference>
<organism evidence="3 4">
    <name type="scientific">Poecilia formosa</name>
    <name type="common">Amazon molly</name>
    <name type="synonym">Limia formosa</name>
    <dbReference type="NCBI Taxonomy" id="48698"/>
    <lineage>
        <taxon>Eukaryota</taxon>
        <taxon>Metazoa</taxon>
        <taxon>Chordata</taxon>
        <taxon>Craniata</taxon>
        <taxon>Vertebrata</taxon>
        <taxon>Euteleostomi</taxon>
        <taxon>Actinopterygii</taxon>
        <taxon>Neopterygii</taxon>
        <taxon>Teleostei</taxon>
        <taxon>Neoteleostei</taxon>
        <taxon>Acanthomorphata</taxon>
        <taxon>Ovalentaria</taxon>
        <taxon>Atherinomorphae</taxon>
        <taxon>Cyprinodontiformes</taxon>
        <taxon>Poeciliidae</taxon>
        <taxon>Poeciliinae</taxon>
        <taxon>Poecilia</taxon>
    </lineage>
</organism>
<dbReference type="InterPro" id="IPR050413">
    <property type="entry name" value="TCR_beta_variable"/>
</dbReference>
<dbReference type="SUPFAM" id="SSF48726">
    <property type="entry name" value="Immunoglobulin"/>
    <property type="match status" value="1"/>
</dbReference>
<dbReference type="PANTHER" id="PTHR23268">
    <property type="entry name" value="T-CELL RECEPTOR BETA CHAIN"/>
    <property type="match status" value="1"/>
</dbReference>
<feature type="signal peptide" evidence="2">
    <location>
        <begin position="1"/>
        <end position="21"/>
    </location>
</feature>
<protein>
    <recommendedName>
        <fullName evidence="5">Immunoglobulin V-set domain-containing protein</fullName>
    </recommendedName>
</protein>
<keyword evidence="4" id="KW-1185">Reference proteome</keyword>
<dbReference type="InterPro" id="IPR013783">
    <property type="entry name" value="Ig-like_fold"/>
</dbReference>
<dbReference type="GO" id="GO:0002376">
    <property type="term" value="P:immune system process"/>
    <property type="evidence" value="ECO:0007669"/>
    <property type="project" value="UniProtKB-KW"/>
</dbReference>
<keyword evidence="2" id="KW-0732">Signal</keyword>
<evidence type="ECO:0008006" key="5">
    <source>
        <dbReference type="Google" id="ProtNLM"/>
    </source>
</evidence>
<feature type="chain" id="PRO_5001927036" description="Immunoglobulin V-set domain-containing protein" evidence="2">
    <location>
        <begin position="22"/>
        <end position="113"/>
    </location>
</feature>
<evidence type="ECO:0000256" key="2">
    <source>
        <dbReference type="SAM" id="SignalP"/>
    </source>
</evidence>
<reference evidence="3" key="3">
    <citation type="submission" date="2025-09" db="UniProtKB">
        <authorList>
            <consortium name="Ensembl"/>
        </authorList>
    </citation>
    <scope>IDENTIFICATION</scope>
</reference>
<dbReference type="Ensembl" id="ENSPFOT00000026556.1">
    <property type="protein sequence ID" value="ENSPFOP00000022023.1"/>
    <property type="gene ID" value="ENSPFOG00000020631.2"/>
</dbReference>
<keyword evidence="1" id="KW-0391">Immunity</keyword>
<dbReference type="GeneTree" id="ENSGT00980000198722"/>
<dbReference type="Gene3D" id="2.60.40.10">
    <property type="entry name" value="Immunoglobulins"/>
    <property type="match status" value="1"/>
</dbReference>
<reference evidence="3" key="2">
    <citation type="submission" date="2025-08" db="UniProtKB">
        <authorList>
            <consortium name="Ensembl"/>
        </authorList>
    </citation>
    <scope>IDENTIFICATION</scope>
</reference>
<evidence type="ECO:0000256" key="1">
    <source>
        <dbReference type="ARBA" id="ARBA00022859"/>
    </source>
</evidence>
<dbReference type="Proteomes" id="UP000028760">
    <property type="component" value="Unassembled WGS sequence"/>
</dbReference>
<proteinExistence type="predicted"/>
<sequence>MKLHHLTVCIVTLCWIEGVYPSKEKLVFQSPPDLLLQLHDAAKLTLTHKIQSYDTILWYQRSPGDSSLKLIGYMSYKNPNIEGGFVGRFEVSGDGENTAHLHILNLTGAEYNG</sequence>
<dbReference type="CDD" id="cd00099">
    <property type="entry name" value="IgV"/>
    <property type="match status" value="1"/>
</dbReference>
<dbReference type="InterPro" id="IPR036179">
    <property type="entry name" value="Ig-like_dom_sf"/>
</dbReference>
<dbReference type="GO" id="GO:0007166">
    <property type="term" value="P:cell surface receptor signaling pathway"/>
    <property type="evidence" value="ECO:0007669"/>
    <property type="project" value="TreeGrafter"/>
</dbReference>
<dbReference type="GO" id="GO:0005886">
    <property type="term" value="C:plasma membrane"/>
    <property type="evidence" value="ECO:0007669"/>
    <property type="project" value="TreeGrafter"/>
</dbReference>
<dbReference type="EMBL" id="AYCK01009051">
    <property type="status" value="NOT_ANNOTATED_CDS"/>
    <property type="molecule type" value="Genomic_DNA"/>
</dbReference>
<name>A0A096LS82_POEFO</name>
<reference evidence="4" key="1">
    <citation type="submission" date="2013-10" db="EMBL/GenBank/DDBJ databases">
        <authorList>
            <person name="Schartl M."/>
            <person name="Warren W."/>
        </authorList>
    </citation>
    <scope>NUCLEOTIDE SEQUENCE [LARGE SCALE GENOMIC DNA]</scope>
    <source>
        <strain evidence="4">female</strain>
    </source>
</reference>
<dbReference type="AlphaFoldDB" id="A0A096LS82"/>
<evidence type="ECO:0000313" key="4">
    <source>
        <dbReference type="Proteomes" id="UP000028760"/>
    </source>
</evidence>
<evidence type="ECO:0000313" key="3">
    <source>
        <dbReference type="Ensembl" id="ENSPFOP00000022023.1"/>
    </source>
</evidence>